<evidence type="ECO:0000256" key="1">
    <source>
        <dbReference type="ARBA" id="ARBA00001933"/>
    </source>
</evidence>
<keyword evidence="13" id="KW-1185">Reference proteome</keyword>
<keyword evidence="10" id="KW-0175">Coiled coil</keyword>
<sequence>MNKLLSSLPKVDVLLNEKRIKVFLDKFPRNYVLDVIRTVVDSYRKRILSGNIQEIDIEEIIRDICNQLEINYRPSLRRVINATGTVIHTNLGRAPISKYALEQVMEIGERYNNLEYNLDEGKRGSRYSHVEHIICKLTGAEAAMVVNNNAAAVLLVLSTIAKNKEVIVSRGQLVEIGGSFRIPLVMEQSGAILKEIGTTNRTHLYDYECAINENTAALLKVHQSNYRILGFTEEVSLDELVVLKEKYKLPLIEDIGSGVLIDLSKYGLNYEPTVQNSIKKGVDVVTFSGDKLLGGPQAGIIVGKKELIQRMKKNQLTRALRIDKFTLAALEATLNLYLDEERAVKDIPILNMLTLDYEELRRRANKLLRILKRAIKEDRAKITVREDYSTVGGGAMPLEIIPTFAVFIEPKNKKVEKIEEELRKCQIPVVVRVGRNSIILDVRTLFEDDYTIIKNNLDGIL</sequence>
<dbReference type="GO" id="GO:0001514">
    <property type="term" value="P:selenocysteine incorporation"/>
    <property type="evidence" value="ECO:0007669"/>
    <property type="project" value="UniProtKB-UniRule"/>
</dbReference>
<feature type="coiled-coil region" evidence="10">
    <location>
        <begin position="350"/>
        <end position="377"/>
    </location>
</feature>
<dbReference type="HAMAP" id="MF_00423">
    <property type="entry name" value="SelA"/>
    <property type="match status" value="1"/>
</dbReference>
<comment type="function">
    <text evidence="8">Converts seryl-tRNA(Sec) to selenocysteinyl-tRNA(Sec) required for selenoprotein biosynthesis.</text>
</comment>
<dbReference type="GO" id="GO:0001717">
    <property type="term" value="P:conversion of seryl-tRNAsec to selenocys-tRNAsec"/>
    <property type="evidence" value="ECO:0007669"/>
    <property type="project" value="UniProtKB-UniRule"/>
</dbReference>
<comment type="cofactor">
    <cofactor evidence="1 8 9">
        <name>pyridoxal 5'-phosphate</name>
        <dbReference type="ChEBI" id="CHEBI:597326"/>
    </cofactor>
</comment>
<dbReference type="AlphaFoldDB" id="A0A1M4TKI4"/>
<evidence type="ECO:0000313" key="13">
    <source>
        <dbReference type="Proteomes" id="UP000184423"/>
    </source>
</evidence>
<comment type="catalytic activity">
    <reaction evidence="8">
        <text>L-seryl-tRNA(Sec) + selenophosphate + H(+) = L-selenocysteinyl-tRNA(Sec) + phosphate</text>
        <dbReference type="Rhea" id="RHEA:22728"/>
        <dbReference type="Rhea" id="RHEA-COMP:9742"/>
        <dbReference type="Rhea" id="RHEA-COMP:9743"/>
        <dbReference type="ChEBI" id="CHEBI:15378"/>
        <dbReference type="ChEBI" id="CHEBI:16144"/>
        <dbReference type="ChEBI" id="CHEBI:43474"/>
        <dbReference type="ChEBI" id="CHEBI:78533"/>
        <dbReference type="ChEBI" id="CHEBI:78573"/>
        <dbReference type="EC" id="2.9.1.1"/>
    </reaction>
</comment>
<dbReference type="InterPro" id="IPR004534">
    <property type="entry name" value="SelA_trans"/>
</dbReference>
<dbReference type="RefSeq" id="WP_073247767.1">
    <property type="nucleotide sequence ID" value="NZ_FQVG01000004.1"/>
</dbReference>
<evidence type="ECO:0000256" key="9">
    <source>
        <dbReference type="PIRSR" id="PIRSR618319-50"/>
    </source>
</evidence>
<dbReference type="PANTHER" id="PTHR32328">
    <property type="entry name" value="L-SERYL-TRNA(SEC) SELENIUM TRANSFERASE"/>
    <property type="match status" value="1"/>
</dbReference>
<keyword evidence="4 8" id="KW-0663">Pyridoxal phosphate</keyword>
<dbReference type="InterPro" id="IPR015424">
    <property type="entry name" value="PyrdxlP-dep_Trfase"/>
</dbReference>
<protein>
    <recommendedName>
        <fullName evidence="8">L-seryl-tRNA(Sec) selenium transferase</fullName>
        <ecNumber evidence="8">2.9.1.1</ecNumber>
    </recommendedName>
    <alternativeName>
        <fullName evidence="8">Selenocysteine synthase</fullName>
        <shortName evidence="8">Sec synthase</shortName>
    </alternativeName>
    <alternativeName>
        <fullName evidence="8">Selenocysteinyl-tRNA(Sec) synthase</fullName>
    </alternativeName>
</protein>
<dbReference type="Pfam" id="PF03841">
    <property type="entry name" value="SelA"/>
    <property type="match status" value="1"/>
</dbReference>
<gene>
    <name evidence="8" type="primary">selA</name>
    <name evidence="12" type="ORF">SAMN02746091_00419</name>
</gene>
<evidence type="ECO:0000256" key="3">
    <source>
        <dbReference type="ARBA" id="ARBA00022679"/>
    </source>
</evidence>
<evidence type="ECO:0000313" key="12">
    <source>
        <dbReference type="EMBL" id="SHE44797.1"/>
    </source>
</evidence>
<dbReference type="Gene3D" id="3.40.640.10">
    <property type="entry name" value="Type I PLP-dependent aspartate aminotransferase-like (Major domain)"/>
    <property type="match status" value="1"/>
</dbReference>
<evidence type="ECO:0000256" key="6">
    <source>
        <dbReference type="ARBA" id="ARBA00023266"/>
    </source>
</evidence>
<comment type="similarity">
    <text evidence="7 8">Belongs to the SelA family.</text>
</comment>
<dbReference type="PANTHER" id="PTHR32328:SF0">
    <property type="entry name" value="L-SERYL-TRNA(SEC) SELENIUM TRANSFERASE"/>
    <property type="match status" value="1"/>
</dbReference>
<feature type="domain" description="L-seryl-tRNA selenium transferase N-terminal" evidence="11">
    <location>
        <begin position="5"/>
        <end position="44"/>
    </location>
</feature>
<keyword evidence="5 8" id="KW-0648">Protein biosynthesis</keyword>
<dbReference type="Gene3D" id="3.90.1150.180">
    <property type="match status" value="1"/>
</dbReference>
<dbReference type="SUPFAM" id="SSF53383">
    <property type="entry name" value="PLP-dependent transferases"/>
    <property type="match status" value="1"/>
</dbReference>
<comment type="pathway">
    <text evidence="8">Aminoacyl-tRNA biosynthesis; selenocysteinyl-tRNA(Sec) biosynthesis; selenocysteinyl-tRNA(Sec) from L-seryl-tRNA(Sec) (bacterial route): step 1/1.</text>
</comment>
<dbReference type="InterPro" id="IPR018319">
    <property type="entry name" value="SelA-like"/>
</dbReference>
<keyword evidence="2 8" id="KW-0963">Cytoplasm</keyword>
<dbReference type="InterPro" id="IPR015421">
    <property type="entry name" value="PyrdxlP-dep_Trfase_major"/>
</dbReference>
<evidence type="ECO:0000256" key="7">
    <source>
        <dbReference type="ARBA" id="ARBA00044507"/>
    </source>
</evidence>
<dbReference type="EMBL" id="FQVG01000004">
    <property type="protein sequence ID" value="SHE44797.1"/>
    <property type="molecule type" value="Genomic_DNA"/>
</dbReference>
<dbReference type="GO" id="GO:0004125">
    <property type="term" value="F:L-seryl-tRNA(Sec) selenium transferase activity"/>
    <property type="evidence" value="ECO:0007669"/>
    <property type="project" value="UniProtKB-UniRule"/>
</dbReference>
<keyword evidence="3 8" id="KW-0808">Transferase</keyword>
<dbReference type="Proteomes" id="UP000184423">
    <property type="component" value="Unassembled WGS sequence"/>
</dbReference>
<dbReference type="UniPathway" id="UPA00906">
    <property type="reaction ID" value="UER00896"/>
</dbReference>
<proteinExistence type="inferred from homology"/>
<reference evidence="13" key="1">
    <citation type="submission" date="2016-11" db="EMBL/GenBank/DDBJ databases">
        <authorList>
            <person name="Varghese N."/>
            <person name="Submissions S."/>
        </authorList>
    </citation>
    <scope>NUCLEOTIDE SEQUENCE [LARGE SCALE GENOMIC DNA]</scope>
    <source>
        <strain evidence="13">DSM 10124</strain>
    </source>
</reference>
<evidence type="ECO:0000256" key="8">
    <source>
        <dbReference type="HAMAP-Rule" id="MF_00423"/>
    </source>
</evidence>
<dbReference type="EC" id="2.9.1.1" evidence="8"/>
<evidence type="ECO:0000256" key="2">
    <source>
        <dbReference type="ARBA" id="ARBA00022490"/>
    </source>
</evidence>
<evidence type="ECO:0000256" key="4">
    <source>
        <dbReference type="ARBA" id="ARBA00022898"/>
    </source>
</evidence>
<organism evidence="12 13">
    <name type="scientific">Caloramator proteoclasticus DSM 10124</name>
    <dbReference type="NCBI Taxonomy" id="1121262"/>
    <lineage>
        <taxon>Bacteria</taxon>
        <taxon>Bacillati</taxon>
        <taxon>Bacillota</taxon>
        <taxon>Clostridia</taxon>
        <taxon>Eubacteriales</taxon>
        <taxon>Clostridiaceae</taxon>
        <taxon>Caloramator</taxon>
    </lineage>
</organism>
<evidence type="ECO:0000259" key="11">
    <source>
        <dbReference type="Pfam" id="PF12390"/>
    </source>
</evidence>
<feature type="modified residue" description="N6-(pyridoxal phosphate)lysine" evidence="8 9">
    <location>
        <position position="291"/>
    </location>
</feature>
<dbReference type="Pfam" id="PF12390">
    <property type="entry name" value="Se-cys_synth_N"/>
    <property type="match status" value="1"/>
</dbReference>
<comment type="subcellular location">
    <subcellularLocation>
        <location evidence="8">Cytoplasm</location>
    </subcellularLocation>
</comment>
<name>A0A1M4TKI4_9CLOT</name>
<dbReference type="NCBIfam" id="TIGR00474">
    <property type="entry name" value="selA"/>
    <property type="match status" value="1"/>
</dbReference>
<keyword evidence="6 8" id="KW-0711">Selenium</keyword>
<accession>A0A1M4TKI4</accession>
<evidence type="ECO:0000256" key="5">
    <source>
        <dbReference type="ARBA" id="ARBA00022917"/>
    </source>
</evidence>
<dbReference type="GO" id="GO:0005737">
    <property type="term" value="C:cytoplasm"/>
    <property type="evidence" value="ECO:0007669"/>
    <property type="project" value="UniProtKB-SubCell"/>
</dbReference>
<dbReference type="InterPro" id="IPR025862">
    <property type="entry name" value="SelA_trans_N_dom"/>
</dbReference>
<evidence type="ECO:0000256" key="10">
    <source>
        <dbReference type="SAM" id="Coils"/>
    </source>
</evidence>